<dbReference type="EMBL" id="LNYG01000013">
    <property type="protein sequence ID" value="KTD06819.1"/>
    <property type="molecule type" value="Genomic_DNA"/>
</dbReference>
<name>A0A0W0UG26_9GAMM</name>
<dbReference type="RefSeq" id="WP_058449047.1">
    <property type="nucleotide sequence ID" value="NZ_CAAAJF010000009.1"/>
</dbReference>
<accession>A0A0W0UG26</accession>
<proteinExistence type="predicted"/>
<reference evidence="3 4" key="1">
    <citation type="submission" date="2015-11" db="EMBL/GenBank/DDBJ databases">
        <title>Genomic analysis of 38 Legionella species identifies large and diverse effector repertoires.</title>
        <authorList>
            <person name="Burstein D."/>
            <person name="Amaro F."/>
            <person name="Zusman T."/>
            <person name="Lifshitz Z."/>
            <person name="Cohen O."/>
            <person name="Gilbert J.A."/>
            <person name="Pupko T."/>
            <person name="Shuman H.A."/>
            <person name="Segal G."/>
        </authorList>
    </citation>
    <scope>NUCLEOTIDE SEQUENCE [LARGE SCALE GENOMIC DNA]</scope>
    <source>
        <strain evidence="3 4">JA-26-G1-E2</strain>
    </source>
</reference>
<feature type="domain" description="Glycosyltransferase subfamily 4-like N-terminal" evidence="2">
    <location>
        <begin position="5"/>
        <end position="141"/>
    </location>
</feature>
<dbReference type="PATRIC" id="fig|455.5.peg.1076"/>
<comment type="caution">
    <text evidence="3">The sequence shown here is derived from an EMBL/GenBank/DDBJ whole genome shotgun (WGS) entry which is preliminary data.</text>
</comment>
<gene>
    <name evidence="3" type="ORF">Ljam_1014</name>
</gene>
<dbReference type="GO" id="GO:0009103">
    <property type="term" value="P:lipopolysaccharide biosynthetic process"/>
    <property type="evidence" value="ECO:0007669"/>
    <property type="project" value="TreeGrafter"/>
</dbReference>
<dbReference type="Proteomes" id="UP000054715">
    <property type="component" value="Unassembled WGS sequence"/>
</dbReference>
<sequence>MEHDKINFLANPYSPHVRHWEELLRLAGYNICIHTIHSSKKEKLTSSRVERILPLILNHIPTTLKYILAGLFIRIVSVRYPSFFLHAHNTSGYGLTAFLSGKQYIITTYGSEIFQSHNKSKLYYYLIRLILKKATAISSTSPEMTKDLISKFGVDTNRIFEFSLGISNIFCYEQKNKDEIKTHFGTLDGPIWVVNRRIHPHYHTLEVAQAFMQFRKKNKVGTLILLEGDSDYNYLEKVELLCTDNSYIKLIKGFLSQQELVKFLSIADFSISVPESDQLSSSILEAAACGAIPLLADLDSYASLREFSMFFKISDLNNVSCYEQIFTRSYAMLLNEEYKKCQTRMLNKIENFKMDSLVPNVKNLYKFIHKKIDDF</sequence>
<dbReference type="GO" id="GO:0016757">
    <property type="term" value="F:glycosyltransferase activity"/>
    <property type="evidence" value="ECO:0007669"/>
    <property type="project" value="TreeGrafter"/>
</dbReference>
<keyword evidence="1" id="KW-0808">Transferase</keyword>
<protein>
    <recommendedName>
        <fullName evidence="2">Glycosyltransferase subfamily 4-like N-terminal domain-containing protein</fullName>
    </recommendedName>
</protein>
<dbReference type="STRING" id="455.Ljam_1014"/>
<dbReference type="AlphaFoldDB" id="A0A0W0UG26"/>
<dbReference type="InterPro" id="IPR028098">
    <property type="entry name" value="Glyco_trans_4-like_N"/>
</dbReference>
<dbReference type="SUPFAM" id="SSF53756">
    <property type="entry name" value="UDP-Glycosyltransferase/glycogen phosphorylase"/>
    <property type="match status" value="1"/>
</dbReference>
<dbReference type="OrthoDB" id="8482277at2"/>
<evidence type="ECO:0000313" key="4">
    <source>
        <dbReference type="Proteomes" id="UP000054715"/>
    </source>
</evidence>
<organism evidence="3 4">
    <name type="scientific">Legionella jamestowniensis</name>
    <dbReference type="NCBI Taxonomy" id="455"/>
    <lineage>
        <taxon>Bacteria</taxon>
        <taxon>Pseudomonadati</taxon>
        <taxon>Pseudomonadota</taxon>
        <taxon>Gammaproteobacteria</taxon>
        <taxon>Legionellales</taxon>
        <taxon>Legionellaceae</taxon>
        <taxon>Legionella</taxon>
    </lineage>
</organism>
<dbReference type="PANTHER" id="PTHR46401">
    <property type="entry name" value="GLYCOSYLTRANSFERASE WBBK-RELATED"/>
    <property type="match status" value="1"/>
</dbReference>
<dbReference type="PANTHER" id="PTHR46401:SF2">
    <property type="entry name" value="GLYCOSYLTRANSFERASE WBBK-RELATED"/>
    <property type="match status" value="1"/>
</dbReference>
<dbReference type="Pfam" id="PF13477">
    <property type="entry name" value="Glyco_trans_4_2"/>
    <property type="match status" value="1"/>
</dbReference>
<evidence type="ECO:0000259" key="2">
    <source>
        <dbReference type="Pfam" id="PF13477"/>
    </source>
</evidence>
<evidence type="ECO:0000313" key="3">
    <source>
        <dbReference type="EMBL" id="KTD06819.1"/>
    </source>
</evidence>
<dbReference type="Gene3D" id="3.40.50.2000">
    <property type="entry name" value="Glycogen Phosphorylase B"/>
    <property type="match status" value="2"/>
</dbReference>
<evidence type="ECO:0000256" key="1">
    <source>
        <dbReference type="ARBA" id="ARBA00022679"/>
    </source>
</evidence>